<accession>A0A1V9DYQ2</accession>
<dbReference type="Proteomes" id="UP000192610">
    <property type="component" value="Unassembled WGS sequence"/>
</dbReference>
<evidence type="ECO:0000313" key="1">
    <source>
        <dbReference type="EMBL" id="OQP38894.1"/>
    </source>
</evidence>
<protein>
    <submittedName>
        <fullName evidence="1">Uncharacterized protein</fullName>
    </submittedName>
</protein>
<keyword evidence="2" id="KW-1185">Reference proteome</keyword>
<dbReference type="EMBL" id="LVXG01000082">
    <property type="protein sequence ID" value="OQP38894.1"/>
    <property type="molecule type" value="Genomic_DNA"/>
</dbReference>
<evidence type="ECO:0000313" key="2">
    <source>
        <dbReference type="Proteomes" id="UP000192610"/>
    </source>
</evidence>
<gene>
    <name evidence="1" type="ORF">A4H97_19515</name>
</gene>
<comment type="caution">
    <text evidence="1">The sequence shown here is derived from an EMBL/GenBank/DDBJ whole genome shotgun (WGS) entry which is preliminary data.</text>
</comment>
<dbReference type="RefSeq" id="WP_081204908.1">
    <property type="nucleotide sequence ID" value="NZ_FOCZ01000004.1"/>
</dbReference>
<organism evidence="1 2">
    <name type="scientific">Niastella yeongjuensis</name>
    <dbReference type="NCBI Taxonomy" id="354355"/>
    <lineage>
        <taxon>Bacteria</taxon>
        <taxon>Pseudomonadati</taxon>
        <taxon>Bacteroidota</taxon>
        <taxon>Chitinophagia</taxon>
        <taxon>Chitinophagales</taxon>
        <taxon>Chitinophagaceae</taxon>
        <taxon>Niastella</taxon>
    </lineage>
</organism>
<dbReference type="STRING" id="354355.SAMN05660816_02498"/>
<reference evidence="2" key="1">
    <citation type="submission" date="2016-04" db="EMBL/GenBank/DDBJ databases">
        <authorList>
            <person name="Chen L."/>
            <person name="Zhuang W."/>
            <person name="Wang G."/>
        </authorList>
    </citation>
    <scope>NUCLEOTIDE SEQUENCE [LARGE SCALE GENOMIC DNA]</scope>
    <source>
        <strain evidence="2">17621</strain>
    </source>
</reference>
<sequence length="113" mass="13599">MKYILIAFFFIVSSRKTFAQSDVGEQRSQKIARRMMDTLGLTTQQRDSIYIINMRIHTRKMQYWKQYANSEGDPITYFLQITENTRDSLYRAVLTPDQMILYRRKKLNLLFNN</sequence>
<proteinExistence type="predicted"/>
<dbReference type="OrthoDB" id="680689at2"/>
<dbReference type="AlphaFoldDB" id="A0A1V9DYQ2"/>
<name>A0A1V9DYQ2_9BACT</name>